<dbReference type="PROSITE" id="PS51781">
    <property type="entry name" value="SH3B"/>
    <property type="match status" value="2"/>
</dbReference>
<dbReference type="GO" id="GO:0004040">
    <property type="term" value="F:amidase activity"/>
    <property type="evidence" value="ECO:0007669"/>
    <property type="project" value="InterPro"/>
</dbReference>
<feature type="domain" description="SH3b" evidence="3">
    <location>
        <begin position="769"/>
        <end position="831"/>
    </location>
</feature>
<proteinExistence type="predicted"/>
<dbReference type="SUPFAM" id="SSF50044">
    <property type="entry name" value="SH3-domain"/>
    <property type="match status" value="2"/>
</dbReference>
<feature type="domain" description="SH3b" evidence="3">
    <location>
        <begin position="834"/>
        <end position="900"/>
    </location>
</feature>
<dbReference type="EMBL" id="SUMG01000013">
    <property type="protein sequence ID" value="NBG88883.1"/>
    <property type="molecule type" value="Genomic_DNA"/>
</dbReference>
<evidence type="ECO:0000259" key="3">
    <source>
        <dbReference type="PROSITE" id="PS51781"/>
    </source>
</evidence>
<accession>A0AA43XL54</accession>
<evidence type="ECO:0000313" key="5">
    <source>
        <dbReference type="Proteomes" id="UP000449710"/>
    </source>
</evidence>
<keyword evidence="2" id="KW-0732">Signal</keyword>
<dbReference type="PANTHER" id="PTHR34408:SF1">
    <property type="entry name" value="GLYCOSYL HYDROLASE FAMILY 19 DOMAIN-CONTAINING PROTEIN HI_1415"/>
    <property type="match status" value="1"/>
</dbReference>
<dbReference type="AlphaFoldDB" id="A0AA43XL54"/>
<keyword evidence="5" id="KW-1185">Reference proteome</keyword>
<feature type="compositionally biased region" description="Basic and acidic residues" evidence="1">
    <location>
        <begin position="60"/>
        <end position="77"/>
    </location>
</feature>
<protein>
    <recommendedName>
        <fullName evidence="3">SH3b domain-containing protein</fullName>
    </recommendedName>
</protein>
<evidence type="ECO:0000256" key="1">
    <source>
        <dbReference type="SAM" id="MobiDB-lite"/>
    </source>
</evidence>
<feature type="signal peptide" evidence="2">
    <location>
        <begin position="1"/>
        <end position="35"/>
    </location>
</feature>
<dbReference type="Pfam" id="PF01832">
    <property type="entry name" value="Glucosaminidase"/>
    <property type="match status" value="1"/>
</dbReference>
<feature type="compositionally biased region" description="Acidic residues" evidence="1">
    <location>
        <begin position="78"/>
        <end position="95"/>
    </location>
</feature>
<comment type="caution">
    <text evidence="4">The sequence shown here is derived from an EMBL/GenBank/DDBJ whole genome shotgun (WGS) entry which is preliminary data.</text>
</comment>
<dbReference type="Pfam" id="PF08239">
    <property type="entry name" value="SH3_3"/>
    <property type="match status" value="2"/>
</dbReference>
<feature type="chain" id="PRO_5041328770" description="SH3b domain-containing protein" evidence="2">
    <location>
        <begin position="36"/>
        <end position="1104"/>
    </location>
</feature>
<dbReference type="InterPro" id="IPR036028">
    <property type="entry name" value="SH3-like_dom_sf"/>
</dbReference>
<dbReference type="SMART" id="SM00287">
    <property type="entry name" value="SH3b"/>
    <property type="match status" value="2"/>
</dbReference>
<organism evidence="4 5">
    <name type="scientific">Isachenkonia alkalipeptolytica</name>
    <dbReference type="NCBI Taxonomy" id="2565777"/>
    <lineage>
        <taxon>Bacteria</taxon>
        <taxon>Bacillati</taxon>
        <taxon>Bacillota</taxon>
        <taxon>Clostridia</taxon>
        <taxon>Eubacteriales</taxon>
        <taxon>Clostridiaceae</taxon>
        <taxon>Isachenkonia</taxon>
    </lineage>
</organism>
<feature type="region of interest" description="Disordered" evidence="1">
    <location>
        <begin position="38"/>
        <end position="100"/>
    </location>
</feature>
<feature type="compositionally biased region" description="Polar residues" evidence="1">
    <location>
        <begin position="48"/>
        <end position="59"/>
    </location>
</feature>
<dbReference type="Gene3D" id="1.10.530.10">
    <property type="match status" value="1"/>
</dbReference>
<dbReference type="PANTHER" id="PTHR34408">
    <property type="entry name" value="FAMILY PROTEIN, PUTATIVE-RELATED"/>
    <property type="match status" value="1"/>
</dbReference>
<dbReference type="InterPro" id="IPR003646">
    <property type="entry name" value="SH3-like_bac-type"/>
</dbReference>
<evidence type="ECO:0000313" key="4">
    <source>
        <dbReference type="EMBL" id="NBG88883.1"/>
    </source>
</evidence>
<sequence length="1104" mass="125575">MKNYRKSDYVRKGDAIKAAICTTCFVALLTSYSFADELKPKEDEASPKMTTEESATYEASESKEEKEQEEKEQKEEKEDQEEKDVEEKEEEEEKDSEALAVQVESIHKEAEDKSADELYAFAQEQVNATSLYNAYLTGHLNYPEDERFQQGLKESTENLLRWSQNQHNNGNLNTAIRRYQLILENKEVHRTEIVQSVEESLKKAEAGTVIERVADQITKNDDTGSATTLFTNYLDKYELYQWNEDYRDRTLSVTQNLMGWSERNHNRGNFSVAAERYETIINRGEGISLLEDSVKKAQELLALAEDQSFSTSDEQFEYADEQTSVTSRFTAFSEGLDAFPGEERMEKGYLESAEMLLNWAQNQHNNENFSTAIQRYDLLLEEQDRLPESLVDAVKASREKAQSGVAIERVARKIQANEDTGSATTLFRNFVGSFEIYQWNAEYVKGTKKATDNLFGWTQRNHDRGNFDVAATSYGRIIDEAGDIEVLRDTVQEAEDLLPFAENNSFPTADRQFQYADGQTNVSSRFQAFVDSYNAYPADSRFQEGLEESARSLINWSQNQHNNENFSTAINRYNRLIDAEEIIDEKIINAAKASKERAERGQGIERVRDRMATIEENGGATSMFTGYTEDFFIYQWHEEYVSNMVDAAENLLGWSERQHNRKNFSTAIARYETIINRAADIPPLAYMVNQVTFYSQLAEKEIIIEDNMFVMFTNYNKTFEEALANQMAKNPQTDLYGGGWQRAKESDVARHLDPTRYYNESLLSNNNQGEIIKVTTASLNMRSGPGTSNGVITSLSRNEVFDVLDRSNGWYKIEKDGETGWVSGDFVALKDNYQAISSIGVRVDVSSLRVRKGPGTSYEHLTSVSRGETFHIIEQSNGWYKISTNGTEGWISGDHVEMVQQVPRSMYQFYILSGSSGVTESTLRDELKGKGVLEGMERAFLEAGEKYNVNEVYLLSHAFLETGNGTSRLATGLYVDTEGNYLSNPDSVPSSERIKVYNMFGIGAFDSSALRSGAERAFREGWFTPEDSIIGGADWISRNYINNPTRKQDTLYKMRWNPANITTGSPQYATDIGWAVKQTSTLDLVFDIALRNNIPLRFNIPVYK</sequence>
<name>A0AA43XL54_9CLOT</name>
<dbReference type="InterPro" id="IPR052354">
    <property type="entry name" value="Cell_Wall_Dynamics_Protein"/>
</dbReference>
<dbReference type="InterPro" id="IPR002901">
    <property type="entry name" value="MGlyc_endo_b_GlcNAc-like_dom"/>
</dbReference>
<reference evidence="4 5" key="1">
    <citation type="submission" date="2019-04" db="EMBL/GenBank/DDBJ databases">
        <title>Isachenkonia alkalipeptolytica gen. nov. sp. nov. a new anaerobic, alkiliphilic organothrophic bacterium capable to reduce synthesized ferrihydrite isolated from a soda lake.</title>
        <authorList>
            <person name="Toshchakov S.V."/>
            <person name="Zavarzina D.G."/>
            <person name="Zhilina T.N."/>
            <person name="Kostrikina N.A."/>
            <person name="Kublanov I.V."/>
        </authorList>
    </citation>
    <scope>NUCLEOTIDE SEQUENCE [LARGE SCALE GENOMIC DNA]</scope>
    <source>
        <strain evidence="4 5">Z-1701</strain>
    </source>
</reference>
<dbReference type="SMART" id="SM00047">
    <property type="entry name" value="LYZ2"/>
    <property type="match status" value="1"/>
</dbReference>
<dbReference type="Gene3D" id="6.10.250.190">
    <property type="match status" value="3"/>
</dbReference>
<dbReference type="Proteomes" id="UP000449710">
    <property type="component" value="Unassembled WGS sequence"/>
</dbReference>
<gene>
    <name evidence="4" type="ORF">ISALK_10260</name>
</gene>
<dbReference type="Gene3D" id="2.30.30.40">
    <property type="entry name" value="SH3 Domains"/>
    <property type="match status" value="2"/>
</dbReference>
<evidence type="ECO:0000256" key="2">
    <source>
        <dbReference type="SAM" id="SignalP"/>
    </source>
</evidence>
<dbReference type="RefSeq" id="WP_160721978.1">
    <property type="nucleotide sequence ID" value="NZ_SUMG01000013.1"/>
</dbReference>